<evidence type="ECO:0000313" key="9">
    <source>
        <dbReference type="Proteomes" id="UP001152803"/>
    </source>
</evidence>
<dbReference type="GO" id="GO:0005634">
    <property type="term" value="C:nucleus"/>
    <property type="evidence" value="ECO:0007669"/>
    <property type="project" value="TreeGrafter"/>
</dbReference>
<dbReference type="PROSITE" id="PS50176">
    <property type="entry name" value="ARM_REPEAT"/>
    <property type="match status" value="1"/>
</dbReference>
<dbReference type="AlphaFoldDB" id="A0A9Q1HQQ7"/>
<evidence type="ECO:0000256" key="6">
    <source>
        <dbReference type="PROSITE-ProRule" id="PRU00259"/>
    </source>
</evidence>
<dbReference type="InterPro" id="IPR011989">
    <property type="entry name" value="ARM-like"/>
</dbReference>
<sequence length="786" mass="84418">MTTEPLRSALSMKYVEETSLAVPSDTRLKSGQQRVLDQVQSIKRKSKHVKSGSTPPTSPPNTGFKEFRWLKYSTAGDGSVFSKGISNGATSVKKPVNSQQSFQSNGNYTMKMGAGSVGRRTVSTSSQWQKRFLSMGARPVTQPVVHTNGLKPSRSNPELAAKATLEQRSFSNMQPQVNQYSDYGVNGGTLYGANTGTMYGAKSGTVYSANNGNVYAANNSGPVYAAKSGAVYTANNSGAVYAANSGPVCYFPAPSNPVSNYPAFSSVSMTESKMSAPKVKGFFAGATVDGATSHPDITMTEAVQYLLSQDENYQHCGASFIQHSTFNAEKAKQQVLQLGGIPSLVGLLHSPSAQVRQTAAAALRNLVFKNNPNKEEVGRSGGIAEAAALLRDTNVSETEKQLTGLLWNLSSAESLRPEMVKTALPVLTESVLVPFTGSGEKSANINMDPEVFYNATGCLRNLACGKKGNRKAIRNTRGLIDSLVHYVQSCVNADRPDEKVENCVCVLHNLTYQLETEAPNHFSKITALAGGGTPTRASAQPPSSPPPIGCFSPQSSKVPQETTFDYPVLEDSNPKGAGWLFHSKAMQAYLSLLSDSESDATKEACVGSLQNLTANKGIVSSVMSQAIVQKLNGLQHIAPLVQSSNPSIQRTAVALVGNLTRTPRLQKSMARQILPQLVAFLSSGGRNDVESDDAMATACQAVGNLLVADPELGKKHLNNSFINSLNDLSRNSFFPKSSKAAALLLYGLWAEKNLQTYLKKQGMNKGSFWISRKEVWKKTKRQKRTC</sequence>
<comment type="subcellular location">
    <subcellularLocation>
        <location evidence="1">Cell junction</location>
    </subcellularLocation>
</comment>
<dbReference type="Gene3D" id="1.25.10.10">
    <property type="entry name" value="Leucine-rich Repeat Variant"/>
    <property type="match status" value="1"/>
</dbReference>
<dbReference type="Proteomes" id="UP001152803">
    <property type="component" value="Unassembled WGS sequence"/>
</dbReference>
<gene>
    <name evidence="8" type="ORF">COCON_G00174270</name>
</gene>
<comment type="caution">
    <text evidence="8">The sequence shown here is derived from an EMBL/GenBank/DDBJ whole genome shotgun (WGS) entry which is preliminary data.</text>
</comment>
<keyword evidence="5" id="KW-0965">Cell junction</keyword>
<evidence type="ECO:0000256" key="4">
    <source>
        <dbReference type="ARBA" id="ARBA00022889"/>
    </source>
</evidence>
<dbReference type="SUPFAM" id="SSF48371">
    <property type="entry name" value="ARM repeat"/>
    <property type="match status" value="1"/>
</dbReference>
<keyword evidence="4" id="KW-0130">Cell adhesion</keyword>
<dbReference type="InterPro" id="IPR028435">
    <property type="entry name" value="Plakophilin/d_Catenin"/>
</dbReference>
<proteinExistence type="inferred from homology"/>
<evidence type="ECO:0000256" key="3">
    <source>
        <dbReference type="ARBA" id="ARBA00022737"/>
    </source>
</evidence>
<evidence type="ECO:0000256" key="1">
    <source>
        <dbReference type="ARBA" id="ARBA00004282"/>
    </source>
</evidence>
<evidence type="ECO:0000256" key="7">
    <source>
        <dbReference type="SAM" id="MobiDB-lite"/>
    </source>
</evidence>
<feature type="region of interest" description="Disordered" evidence="7">
    <location>
        <begin position="41"/>
        <end position="64"/>
    </location>
</feature>
<comment type="similarity">
    <text evidence="2">Belongs to the beta-catenin family.</text>
</comment>
<dbReference type="PANTHER" id="PTHR10372:SF3">
    <property type="entry name" value="PLAKOPHILIN-1"/>
    <property type="match status" value="1"/>
</dbReference>
<dbReference type="InterPro" id="IPR016024">
    <property type="entry name" value="ARM-type_fold"/>
</dbReference>
<dbReference type="Pfam" id="PF00514">
    <property type="entry name" value="Arm"/>
    <property type="match status" value="1"/>
</dbReference>
<protein>
    <recommendedName>
        <fullName evidence="10">Plakophilin-1</fullName>
    </recommendedName>
</protein>
<feature type="compositionally biased region" description="Low complexity" evidence="7">
    <location>
        <begin position="51"/>
        <end position="63"/>
    </location>
</feature>
<dbReference type="OrthoDB" id="3245100at2759"/>
<keyword evidence="9" id="KW-1185">Reference proteome</keyword>
<dbReference type="PANTHER" id="PTHR10372">
    <property type="entry name" value="PLAKOPHILLIN-RELATED"/>
    <property type="match status" value="1"/>
</dbReference>
<name>A0A9Q1HQQ7_CONCO</name>
<keyword evidence="3" id="KW-0677">Repeat</keyword>
<dbReference type="EMBL" id="JAFJMO010000013">
    <property type="protein sequence ID" value="KAJ8258415.1"/>
    <property type="molecule type" value="Genomic_DNA"/>
</dbReference>
<organism evidence="8 9">
    <name type="scientific">Conger conger</name>
    <name type="common">Conger eel</name>
    <name type="synonym">Muraena conger</name>
    <dbReference type="NCBI Taxonomy" id="82655"/>
    <lineage>
        <taxon>Eukaryota</taxon>
        <taxon>Metazoa</taxon>
        <taxon>Chordata</taxon>
        <taxon>Craniata</taxon>
        <taxon>Vertebrata</taxon>
        <taxon>Euteleostomi</taxon>
        <taxon>Actinopterygii</taxon>
        <taxon>Neopterygii</taxon>
        <taxon>Teleostei</taxon>
        <taxon>Anguilliformes</taxon>
        <taxon>Congridae</taxon>
        <taxon>Conger</taxon>
    </lineage>
</organism>
<accession>A0A9Q1HQQ7</accession>
<evidence type="ECO:0008006" key="10">
    <source>
        <dbReference type="Google" id="ProtNLM"/>
    </source>
</evidence>
<dbReference type="GO" id="GO:0005737">
    <property type="term" value="C:cytoplasm"/>
    <property type="evidence" value="ECO:0007669"/>
    <property type="project" value="TreeGrafter"/>
</dbReference>
<evidence type="ECO:0000256" key="5">
    <source>
        <dbReference type="ARBA" id="ARBA00022949"/>
    </source>
</evidence>
<dbReference type="GO" id="GO:0005912">
    <property type="term" value="C:adherens junction"/>
    <property type="evidence" value="ECO:0007669"/>
    <property type="project" value="TreeGrafter"/>
</dbReference>
<dbReference type="GO" id="GO:0005886">
    <property type="term" value="C:plasma membrane"/>
    <property type="evidence" value="ECO:0007669"/>
    <property type="project" value="TreeGrafter"/>
</dbReference>
<dbReference type="GO" id="GO:0098609">
    <property type="term" value="P:cell-cell adhesion"/>
    <property type="evidence" value="ECO:0007669"/>
    <property type="project" value="InterPro"/>
</dbReference>
<evidence type="ECO:0000313" key="8">
    <source>
        <dbReference type="EMBL" id="KAJ8258415.1"/>
    </source>
</evidence>
<evidence type="ECO:0000256" key="2">
    <source>
        <dbReference type="ARBA" id="ARBA00005462"/>
    </source>
</evidence>
<reference evidence="8" key="1">
    <citation type="journal article" date="2023" name="Science">
        <title>Genome structures resolve the early diversification of teleost fishes.</title>
        <authorList>
            <person name="Parey E."/>
            <person name="Louis A."/>
            <person name="Montfort J."/>
            <person name="Bouchez O."/>
            <person name="Roques C."/>
            <person name="Iampietro C."/>
            <person name="Lluch J."/>
            <person name="Castinel A."/>
            <person name="Donnadieu C."/>
            <person name="Desvignes T."/>
            <person name="Floi Bucao C."/>
            <person name="Jouanno E."/>
            <person name="Wen M."/>
            <person name="Mejri S."/>
            <person name="Dirks R."/>
            <person name="Jansen H."/>
            <person name="Henkel C."/>
            <person name="Chen W.J."/>
            <person name="Zahm M."/>
            <person name="Cabau C."/>
            <person name="Klopp C."/>
            <person name="Thompson A.W."/>
            <person name="Robinson-Rechavi M."/>
            <person name="Braasch I."/>
            <person name="Lecointre G."/>
            <person name="Bobe J."/>
            <person name="Postlethwait J.H."/>
            <person name="Berthelot C."/>
            <person name="Roest Crollius H."/>
            <person name="Guiguen Y."/>
        </authorList>
    </citation>
    <scope>NUCLEOTIDE SEQUENCE</scope>
    <source>
        <strain evidence="8">Concon-B</strain>
    </source>
</reference>
<dbReference type="InterPro" id="IPR000225">
    <property type="entry name" value="Armadillo"/>
</dbReference>
<feature type="repeat" description="ARM" evidence="6">
    <location>
        <begin position="339"/>
        <end position="381"/>
    </location>
</feature>
<dbReference type="SMART" id="SM00185">
    <property type="entry name" value="ARM"/>
    <property type="match status" value="7"/>
</dbReference>